<dbReference type="PANTHER" id="PTHR43236:SF1">
    <property type="entry name" value="BLL7220 PROTEIN"/>
    <property type="match status" value="1"/>
</dbReference>
<dbReference type="Gene3D" id="3.30.2020.10">
    <property type="entry name" value="NE0471-like N-terminal domain"/>
    <property type="match status" value="1"/>
</dbReference>
<dbReference type="InterPro" id="IPR018841">
    <property type="entry name" value="DUF2442"/>
</dbReference>
<proteinExistence type="predicted"/>
<name>G5GN27_9FIRM</name>
<evidence type="ECO:0000313" key="2">
    <source>
        <dbReference type="EMBL" id="EHG21688.1"/>
    </source>
</evidence>
<dbReference type="InterPro" id="IPR010359">
    <property type="entry name" value="IrrE_HExxH"/>
</dbReference>
<sequence length="236" mass="27149">MLNIKVRVKNLVNKYRTCDPFQLAGDLGITIVHLPLPDDMRGFLVHVLRRKYIVLNEDLCYAGQKVTVCHELGHARLHAGYGYYLHPDRAYYVRSRLEAEANEYAAHLLAYSTEIDSDEVTRIINQRHPDPREVHFLLGRFIDTQGVDTMKQPVWIVEDVKAREDYTLLITFTGGTQRIYDAHPLLEKPIFAPLKSLPFFLRAKAAYGTVIWNDDVDIAPEHLYECSTPIEVEKIA</sequence>
<dbReference type="EMBL" id="ACZM01000005">
    <property type="protein sequence ID" value="EHG21688.1"/>
    <property type="molecule type" value="Genomic_DNA"/>
</dbReference>
<dbReference type="RefSeq" id="WP_006692108.1">
    <property type="nucleotide sequence ID" value="NZ_JH376798.1"/>
</dbReference>
<gene>
    <name evidence="2" type="ORF">HMPREF9334_00658</name>
</gene>
<dbReference type="eggNOG" id="COG2856">
    <property type="taxonomic scope" value="Bacteria"/>
</dbReference>
<dbReference type="HOGENOM" id="CLU_1174775_0_0_9"/>
<dbReference type="InterPro" id="IPR052345">
    <property type="entry name" value="Rad_response_metalloprotease"/>
</dbReference>
<dbReference type="SUPFAM" id="SSF143880">
    <property type="entry name" value="NE0471 N-terminal domain-like"/>
    <property type="match status" value="1"/>
</dbReference>
<dbReference type="eggNOG" id="COG1396">
    <property type="taxonomic scope" value="Bacteria"/>
</dbReference>
<dbReference type="STRING" id="679201.HMPREF9334_00658"/>
<reference evidence="2 3" key="1">
    <citation type="submission" date="2011-08" db="EMBL/GenBank/DDBJ databases">
        <title>The Genome Sequence of Selenomonas infelix ATCC 43532.</title>
        <authorList>
            <consortium name="The Broad Institute Genome Sequencing Platform"/>
            <person name="Earl A."/>
            <person name="Ward D."/>
            <person name="Feldgarden M."/>
            <person name="Gevers D."/>
            <person name="Izard J."/>
            <person name="Blanton J.M."/>
            <person name="Baranova O.V."/>
            <person name="Dewhirst F.E."/>
            <person name="Young S.K."/>
            <person name="Zeng Q."/>
            <person name="Gargeya S."/>
            <person name="Fitzgerald M."/>
            <person name="Haas B."/>
            <person name="Abouelleil A."/>
            <person name="Alvarado L."/>
            <person name="Arachchi H.M."/>
            <person name="Berlin A."/>
            <person name="Brown A."/>
            <person name="Chapman S.B."/>
            <person name="Chen Z."/>
            <person name="Dunbar C."/>
            <person name="Freedman E."/>
            <person name="Gearin G."/>
            <person name="Gellesch M."/>
            <person name="Goldberg J."/>
            <person name="Griggs A."/>
            <person name="Gujja S."/>
            <person name="Heiman D."/>
            <person name="Howarth C."/>
            <person name="Larson L."/>
            <person name="Lui A."/>
            <person name="MacDonald P.J.P."/>
            <person name="Montmayeur A."/>
            <person name="Murphy C."/>
            <person name="Neiman D."/>
            <person name="Pearson M."/>
            <person name="Priest M."/>
            <person name="Roberts A."/>
            <person name="Saif S."/>
            <person name="Shea T."/>
            <person name="Shenoy N."/>
            <person name="Sisk P."/>
            <person name="Stolte C."/>
            <person name="Sykes S."/>
            <person name="Wortman J."/>
            <person name="Nusbaum C."/>
            <person name="Birren B."/>
        </authorList>
    </citation>
    <scope>NUCLEOTIDE SEQUENCE [LARGE SCALE GENOMIC DNA]</scope>
    <source>
        <strain evidence="2 3">ATCC 43532</strain>
    </source>
</reference>
<dbReference type="InterPro" id="IPR036782">
    <property type="entry name" value="NE0471-like_N"/>
</dbReference>
<evidence type="ECO:0000259" key="1">
    <source>
        <dbReference type="Pfam" id="PF06114"/>
    </source>
</evidence>
<dbReference type="Proteomes" id="UP000004129">
    <property type="component" value="Unassembled WGS sequence"/>
</dbReference>
<feature type="domain" description="IrrE N-terminal-like" evidence="1">
    <location>
        <begin position="25"/>
        <end position="109"/>
    </location>
</feature>
<dbReference type="PATRIC" id="fig|679201.3.peg.664"/>
<keyword evidence="3" id="KW-1185">Reference proteome</keyword>
<protein>
    <recommendedName>
        <fullName evidence="1">IrrE N-terminal-like domain-containing protein</fullName>
    </recommendedName>
</protein>
<dbReference type="Pfam" id="PF10387">
    <property type="entry name" value="DUF2442"/>
    <property type="match status" value="1"/>
</dbReference>
<dbReference type="Gene3D" id="1.10.10.2910">
    <property type="match status" value="1"/>
</dbReference>
<accession>G5GN27</accession>
<comment type="caution">
    <text evidence="2">The sequence shown here is derived from an EMBL/GenBank/DDBJ whole genome shotgun (WGS) entry which is preliminary data.</text>
</comment>
<dbReference type="AlphaFoldDB" id="G5GN27"/>
<dbReference type="PANTHER" id="PTHR43236">
    <property type="entry name" value="ANTITOXIN HIGA1"/>
    <property type="match status" value="1"/>
</dbReference>
<organism evidence="2 3">
    <name type="scientific">Selenomonas infelix ATCC 43532</name>
    <dbReference type="NCBI Taxonomy" id="679201"/>
    <lineage>
        <taxon>Bacteria</taxon>
        <taxon>Bacillati</taxon>
        <taxon>Bacillota</taxon>
        <taxon>Negativicutes</taxon>
        <taxon>Selenomonadales</taxon>
        <taxon>Selenomonadaceae</taxon>
        <taxon>Selenomonas</taxon>
    </lineage>
</organism>
<dbReference type="Pfam" id="PF06114">
    <property type="entry name" value="Peptidase_M78"/>
    <property type="match status" value="1"/>
</dbReference>
<evidence type="ECO:0000313" key="3">
    <source>
        <dbReference type="Proteomes" id="UP000004129"/>
    </source>
</evidence>